<feature type="compositionally biased region" description="Polar residues" evidence="1">
    <location>
        <begin position="356"/>
        <end position="367"/>
    </location>
</feature>
<reference evidence="3 4" key="1">
    <citation type="submission" date="2021-04" db="EMBL/GenBank/DDBJ databases">
        <title>Whole genome analysis of root endophytic bacterium Microbacterium paraoxydans ku-mp colonizing RP-bio226 rice variety.</title>
        <authorList>
            <person name="Ulaganathan K."/>
            <person name="Latha B."/>
        </authorList>
    </citation>
    <scope>NUCLEOTIDE SEQUENCE [LARGE SCALE GENOMIC DNA]</scope>
    <source>
        <strain evidence="4">ku-mp</strain>
    </source>
</reference>
<accession>A0ABS5IRB3</accession>
<keyword evidence="2" id="KW-0472">Membrane</keyword>
<evidence type="ECO:0000256" key="1">
    <source>
        <dbReference type="SAM" id="MobiDB-lite"/>
    </source>
</evidence>
<feature type="region of interest" description="Disordered" evidence="1">
    <location>
        <begin position="332"/>
        <end position="377"/>
    </location>
</feature>
<keyword evidence="4" id="KW-1185">Reference proteome</keyword>
<gene>
    <name evidence="3" type="ORF">KE274_11805</name>
</gene>
<feature type="transmembrane region" description="Helical" evidence="2">
    <location>
        <begin position="309"/>
        <end position="327"/>
    </location>
</feature>
<comment type="caution">
    <text evidence="3">The sequence shown here is derived from an EMBL/GenBank/DDBJ whole genome shotgun (WGS) entry which is preliminary data.</text>
</comment>
<name>A0ABS5IRB3_9MICO</name>
<keyword evidence="2" id="KW-1133">Transmembrane helix</keyword>
<dbReference type="EMBL" id="JAGTUK010000003">
    <property type="protein sequence ID" value="MBS0024792.1"/>
    <property type="molecule type" value="Genomic_DNA"/>
</dbReference>
<evidence type="ECO:0008006" key="5">
    <source>
        <dbReference type="Google" id="ProtNLM"/>
    </source>
</evidence>
<dbReference type="RefSeq" id="WP_211545002.1">
    <property type="nucleotide sequence ID" value="NZ_JAGTUK010000003.1"/>
</dbReference>
<evidence type="ECO:0000313" key="4">
    <source>
        <dbReference type="Proteomes" id="UP000678243"/>
    </source>
</evidence>
<proteinExistence type="predicted"/>
<sequence>MTDAVTTEKPEPAVLARAHRSLRVLSDADGPFAGTLATSGDSVVVRCPSEALAGWAGWRLAGAQHVAGPLDVVRRVDGHDVLLPWCTDRLQAFVDRRRGDGRPLSAGEVCTVVVSVLRGMGELAARGGATSGMWWLTDDGRPMFVVGEGESCGSAAVGIVEALGEAETDRTVKRLLDRVGHGLRERLHAPGFPSRLLEEWERELLTIAAPRALERVDPEPAPVLARDLARAVAANASDVRPTRRSLAIQKSRRREVESVPARLGAMVLGVRDSIGSRVSRVRAAVGVRGPGTRDRSARMGGRRAPRRRVALIAGAGAAVVLVGGLMWPGEDGGGARGATSDRHAQPAEEGPVVEQRPTSDPGSSRTPGASAAPMSGDPVAAVPSLLAAIETCRDDADAECPSAIAPGSVGVAEKLSALEGAEHSVELVDEYGDVAVTSVTPSGASTPEAPHVMVVVERRDEKWLVRDVYDVADQPE</sequence>
<evidence type="ECO:0000256" key="2">
    <source>
        <dbReference type="SAM" id="Phobius"/>
    </source>
</evidence>
<dbReference type="Proteomes" id="UP000678243">
    <property type="component" value="Unassembled WGS sequence"/>
</dbReference>
<organism evidence="3 4">
    <name type="scientific">Microbacterium paraoxydans</name>
    <dbReference type="NCBI Taxonomy" id="199592"/>
    <lineage>
        <taxon>Bacteria</taxon>
        <taxon>Bacillati</taxon>
        <taxon>Actinomycetota</taxon>
        <taxon>Actinomycetes</taxon>
        <taxon>Micrococcales</taxon>
        <taxon>Microbacteriaceae</taxon>
        <taxon>Microbacterium</taxon>
    </lineage>
</organism>
<keyword evidence="2" id="KW-0812">Transmembrane</keyword>
<evidence type="ECO:0000313" key="3">
    <source>
        <dbReference type="EMBL" id="MBS0024792.1"/>
    </source>
</evidence>
<protein>
    <recommendedName>
        <fullName evidence="5">DUF4878 domain-containing protein</fullName>
    </recommendedName>
</protein>